<proteinExistence type="predicted"/>
<organism evidence="4 5">
    <name type="scientific">Natrarchaeobius chitinivorans</name>
    <dbReference type="NCBI Taxonomy" id="1679083"/>
    <lineage>
        <taxon>Archaea</taxon>
        <taxon>Methanobacteriati</taxon>
        <taxon>Methanobacteriota</taxon>
        <taxon>Stenosarchaea group</taxon>
        <taxon>Halobacteria</taxon>
        <taxon>Halobacteriales</taxon>
        <taxon>Natrialbaceae</taxon>
        <taxon>Natrarchaeobius</taxon>
    </lineage>
</organism>
<gene>
    <name evidence="4" type="ORF">EA473_18595</name>
</gene>
<dbReference type="OrthoDB" id="206571at2157"/>
<keyword evidence="5" id="KW-1185">Reference proteome</keyword>
<evidence type="ECO:0000256" key="2">
    <source>
        <dbReference type="SAM" id="MobiDB-lite"/>
    </source>
</evidence>
<dbReference type="Gene3D" id="1.20.5.340">
    <property type="match status" value="1"/>
</dbReference>
<feature type="compositionally biased region" description="Basic and acidic residues" evidence="2">
    <location>
        <begin position="159"/>
        <end position="170"/>
    </location>
</feature>
<keyword evidence="1" id="KW-0175">Coiled coil</keyword>
<feature type="compositionally biased region" description="Low complexity" evidence="2">
    <location>
        <begin position="124"/>
        <end position="134"/>
    </location>
</feature>
<dbReference type="RefSeq" id="WP_124197080.1">
    <property type="nucleotide sequence ID" value="NZ_REGA01000020.1"/>
</dbReference>
<dbReference type="SUPFAM" id="SSF57997">
    <property type="entry name" value="Tropomyosin"/>
    <property type="match status" value="1"/>
</dbReference>
<feature type="domain" description="DUF7310" evidence="3">
    <location>
        <begin position="7"/>
        <end position="89"/>
    </location>
</feature>
<evidence type="ECO:0000313" key="5">
    <source>
        <dbReference type="Proteomes" id="UP000282323"/>
    </source>
</evidence>
<dbReference type="AlphaFoldDB" id="A0A3N6LT61"/>
<name>A0A3N6LT61_NATCH</name>
<dbReference type="Pfam" id="PF23991">
    <property type="entry name" value="DUF7310"/>
    <property type="match status" value="1"/>
</dbReference>
<feature type="compositionally biased region" description="Acidic residues" evidence="2">
    <location>
        <begin position="108"/>
        <end position="123"/>
    </location>
</feature>
<evidence type="ECO:0000256" key="1">
    <source>
        <dbReference type="SAM" id="Coils"/>
    </source>
</evidence>
<accession>A0A3N6LT61</accession>
<reference evidence="4 5" key="1">
    <citation type="submission" date="2018-10" db="EMBL/GenBank/DDBJ databases">
        <title>Natrarchaeobius chitinivorans gen. nov., sp. nov., and Natrarchaeobius haloalkaliphilus sp. nov., alkaliphilic, chitin-utilizing haloarchaea from hypersaline alkaline lakes.</title>
        <authorList>
            <person name="Sorokin D.Y."/>
            <person name="Elcheninov A.G."/>
            <person name="Kostrikina N.A."/>
            <person name="Bale N.J."/>
            <person name="Sinninghe Damste J.S."/>
            <person name="Khijniak T.V."/>
            <person name="Kublanov I.V."/>
            <person name="Toshchakov S.V."/>
        </authorList>
    </citation>
    <scope>NUCLEOTIDE SEQUENCE [LARGE SCALE GENOMIC DNA]</scope>
    <source>
        <strain evidence="4 5">AArcht4T</strain>
    </source>
</reference>
<comment type="caution">
    <text evidence="4">The sequence shown here is derived from an EMBL/GenBank/DDBJ whole genome shotgun (WGS) entry which is preliminary data.</text>
</comment>
<dbReference type="InterPro" id="IPR055734">
    <property type="entry name" value="DUF7310"/>
</dbReference>
<sequence>MTDIDRLEQRLAAVERVVVDGDIELDELAAVTALAETVSELEERVDAHERRLADLEGTVQSIEGYVGNVESITDDVERQSAAAVATVDRLERRIDALEGELDDIAVDTLEADGERDDESETDAADGSTDADGGTFRFDGSVSETTRPEPEQSVAEVLDEDSKPFVDDIDRPTSSANQSIVDEAVESGDDDGGLFGSIRSRLG</sequence>
<dbReference type="EMBL" id="REGA01000020">
    <property type="protein sequence ID" value="RQG91807.1"/>
    <property type="molecule type" value="Genomic_DNA"/>
</dbReference>
<feature type="region of interest" description="Disordered" evidence="2">
    <location>
        <begin position="108"/>
        <end position="202"/>
    </location>
</feature>
<evidence type="ECO:0000313" key="4">
    <source>
        <dbReference type="EMBL" id="RQG91807.1"/>
    </source>
</evidence>
<evidence type="ECO:0000259" key="3">
    <source>
        <dbReference type="Pfam" id="PF23991"/>
    </source>
</evidence>
<feature type="compositionally biased region" description="Acidic residues" evidence="2">
    <location>
        <begin position="182"/>
        <end position="191"/>
    </location>
</feature>
<feature type="coiled-coil region" evidence="1">
    <location>
        <begin position="31"/>
        <end position="107"/>
    </location>
</feature>
<protein>
    <recommendedName>
        <fullName evidence="3">DUF7310 domain-containing protein</fullName>
    </recommendedName>
</protein>
<dbReference type="Proteomes" id="UP000282323">
    <property type="component" value="Unassembled WGS sequence"/>
</dbReference>